<feature type="coiled-coil region" evidence="9">
    <location>
        <begin position="58"/>
        <end position="85"/>
    </location>
</feature>
<feature type="region of interest" description="Disordered" evidence="10">
    <location>
        <begin position="523"/>
        <end position="576"/>
    </location>
</feature>
<reference evidence="12" key="1">
    <citation type="submission" date="2022-11" db="EMBL/GenBank/DDBJ databases">
        <authorList>
            <person name="Hyden B.L."/>
            <person name="Feng K."/>
            <person name="Yates T."/>
            <person name="Jawdy S."/>
            <person name="Smart L.B."/>
            <person name="Muchero W."/>
        </authorList>
    </citation>
    <scope>NUCLEOTIDE SEQUENCE</scope>
    <source>
        <tissue evidence="12">Shoot tip</tissue>
    </source>
</reference>
<evidence type="ECO:0000313" key="12">
    <source>
        <dbReference type="EMBL" id="KAJ6732641.1"/>
    </source>
</evidence>
<dbReference type="GO" id="GO:0005524">
    <property type="term" value="F:ATP binding"/>
    <property type="evidence" value="ECO:0007669"/>
    <property type="project" value="UniProtKB-KW"/>
</dbReference>
<evidence type="ECO:0000256" key="8">
    <source>
        <dbReference type="ARBA" id="ARBA00023054"/>
    </source>
</evidence>
<keyword evidence="8 9" id="KW-0175">Coiled coil</keyword>
<dbReference type="PANTHER" id="PTHR45647:SF76">
    <property type="entry name" value="PROTEIN KINASE DOMAIN-CONTAINING PROTEIN"/>
    <property type="match status" value="1"/>
</dbReference>
<comment type="caution">
    <text evidence="12">The sequence shown here is derived from an EMBL/GenBank/DDBJ whole genome shotgun (WGS) entry which is preliminary data.</text>
</comment>
<protein>
    <recommendedName>
        <fullName evidence="3">RING-type E3 ubiquitin transferase</fullName>
        <ecNumber evidence="3">2.3.2.27</ecNumber>
    </recommendedName>
</protein>
<dbReference type="GO" id="GO:0004672">
    <property type="term" value="F:protein kinase activity"/>
    <property type="evidence" value="ECO:0007669"/>
    <property type="project" value="InterPro"/>
</dbReference>
<dbReference type="PROSITE" id="PS50011">
    <property type="entry name" value="PROTEIN_KINASE_DOM"/>
    <property type="match status" value="1"/>
</dbReference>
<keyword evidence="5" id="KW-0547">Nucleotide-binding</keyword>
<dbReference type="InterPro" id="IPR051348">
    <property type="entry name" value="U-box_ubiquitin_ligases"/>
</dbReference>
<dbReference type="Pfam" id="PF00069">
    <property type="entry name" value="Pkinase"/>
    <property type="match status" value="1"/>
</dbReference>
<evidence type="ECO:0000256" key="4">
    <source>
        <dbReference type="ARBA" id="ARBA00022679"/>
    </source>
</evidence>
<dbReference type="InterPro" id="IPR000719">
    <property type="entry name" value="Prot_kinase_dom"/>
</dbReference>
<evidence type="ECO:0000256" key="1">
    <source>
        <dbReference type="ARBA" id="ARBA00000900"/>
    </source>
</evidence>
<dbReference type="FunFam" id="3.30.200.20:FF:000162">
    <property type="entry name" value="Adenine nucleotide alpha hydrolase-like domain kinase"/>
    <property type="match status" value="1"/>
</dbReference>
<dbReference type="InterPro" id="IPR008271">
    <property type="entry name" value="Ser/Thr_kinase_AS"/>
</dbReference>
<evidence type="ECO:0000256" key="5">
    <source>
        <dbReference type="ARBA" id="ARBA00022741"/>
    </source>
</evidence>
<proteinExistence type="predicted"/>
<dbReference type="PANTHER" id="PTHR45647">
    <property type="entry name" value="OS02G0152300 PROTEIN"/>
    <property type="match status" value="1"/>
</dbReference>
<evidence type="ECO:0000256" key="7">
    <source>
        <dbReference type="ARBA" id="ARBA00022840"/>
    </source>
</evidence>
<feature type="domain" description="Protein kinase" evidence="11">
    <location>
        <begin position="131"/>
        <end position="409"/>
    </location>
</feature>
<evidence type="ECO:0000313" key="13">
    <source>
        <dbReference type="Proteomes" id="UP001151752"/>
    </source>
</evidence>
<evidence type="ECO:0000256" key="3">
    <source>
        <dbReference type="ARBA" id="ARBA00012483"/>
    </source>
</evidence>
<dbReference type="Gene3D" id="3.30.200.20">
    <property type="entry name" value="Phosphorylase Kinase, domain 1"/>
    <property type="match status" value="1"/>
</dbReference>
<reference evidence="12" key="2">
    <citation type="journal article" date="2023" name="Int. J. Mol. Sci.">
        <title>De Novo Assembly and Annotation of 11 Diverse Shrub Willow (Salix) Genomes Reveals Novel Gene Organization in Sex-Linked Regions.</title>
        <authorList>
            <person name="Hyden B."/>
            <person name="Feng K."/>
            <person name="Yates T.B."/>
            <person name="Jawdy S."/>
            <person name="Cereghino C."/>
            <person name="Smart L.B."/>
            <person name="Muchero W."/>
        </authorList>
    </citation>
    <scope>NUCLEOTIDE SEQUENCE</scope>
    <source>
        <tissue evidence="12">Shoot tip</tissue>
    </source>
</reference>
<comment type="pathway">
    <text evidence="2">Protein modification; protein ubiquitination.</text>
</comment>
<keyword evidence="13" id="KW-1185">Reference proteome</keyword>
<name>A0A9Q0ZFK2_9ROSI</name>
<evidence type="ECO:0000256" key="9">
    <source>
        <dbReference type="SAM" id="Coils"/>
    </source>
</evidence>
<organism evidence="12 13">
    <name type="scientific">Salix koriyanagi</name>
    <dbReference type="NCBI Taxonomy" id="2511006"/>
    <lineage>
        <taxon>Eukaryota</taxon>
        <taxon>Viridiplantae</taxon>
        <taxon>Streptophyta</taxon>
        <taxon>Embryophyta</taxon>
        <taxon>Tracheophyta</taxon>
        <taxon>Spermatophyta</taxon>
        <taxon>Magnoliopsida</taxon>
        <taxon>eudicotyledons</taxon>
        <taxon>Gunneridae</taxon>
        <taxon>Pentapetalae</taxon>
        <taxon>rosids</taxon>
        <taxon>fabids</taxon>
        <taxon>Malpighiales</taxon>
        <taxon>Salicaceae</taxon>
        <taxon>Saliceae</taxon>
        <taxon>Salix</taxon>
    </lineage>
</organism>
<dbReference type="EC" id="2.3.2.27" evidence="3"/>
<comment type="catalytic activity">
    <reaction evidence="1">
        <text>S-ubiquitinyl-[E2 ubiquitin-conjugating enzyme]-L-cysteine + [acceptor protein]-L-lysine = [E2 ubiquitin-conjugating enzyme]-L-cysteine + N(6)-ubiquitinyl-[acceptor protein]-L-lysine.</text>
        <dbReference type="EC" id="2.3.2.27"/>
    </reaction>
</comment>
<evidence type="ECO:0000256" key="6">
    <source>
        <dbReference type="ARBA" id="ARBA00022786"/>
    </source>
</evidence>
<dbReference type="PROSITE" id="PS00108">
    <property type="entry name" value="PROTEIN_KINASE_ST"/>
    <property type="match status" value="1"/>
</dbReference>
<dbReference type="SUPFAM" id="SSF56112">
    <property type="entry name" value="Protein kinase-like (PK-like)"/>
    <property type="match status" value="1"/>
</dbReference>
<sequence>MESEMRRLKLELKQTMEMYSEACREALTAKQKATELNRWRIEEERRMEESRFSEEAALSIIEHEKARCREAIEAAEAAKRKAEIEAQRRVNIEKALIEAAQTKKSKDNLSYNDIRYRRYSIEEIEEATQYFSESKKIGEGGYGPVYKCYLDHTPVAVKVLRPDAAQGRSQFQREVEVLSLIRHPNMVLLIGACPEYGILVYEHLAKGSLDDCLFKRGNAPALSWQIRFRIAAEIATGLLFLHQTKPEPLVHRDLKPGNILLDNNYTSKIGDVGLARLVPAAAENVTQYHMTSAAGTFCYIDPEYQQTGMLGVKSDVYSLGIMLLQIITARPPMGLTHIVEQAIENGTFKEVLDPDVPDWPVEEALSYAKIALQCAELRRKDRPDLGTDVLPKFNKLRDFAEEKMNYLYFADSFGPFPNHSQASITPPLSQTSMTLTNLSQASITKNHRQIAKRRPMVVFLAATFFPENPSSKAFLARDSINMKLGNLHCFWFSMDMPKAEKEEVHSPDDVQRLYFVLRSDSGERAVEEKQEPNSGKQGSQKGSSSTDDHHGGSSTISAGKNESEEESNSIALNSPKYAKMLVDSVKDLEEWTSWKSGGDGK</sequence>
<dbReference type="InterPro" id="IPR011009">
    <property type="entry name" value="Kinase-like_dom_sf"/>
</dbReference>
<dbReference type="Proteomes" id="UP001151752">
    <property type="component" value="Chromosome 7"/>
</dbReference>
<accession>A0A9Q0ZFK2</accession>
<feature type="compositionally biased region" description="Low complexity" evidence="10">
    <location>
        <begin position="534"/>
        <end position="545"/>
    </location>
</feature>
<evidence type="ECO:0000259" key="11">
    <source>
        <dbReference type="PROSITE" id="PS50011"/>
    </source>
</evidence>
<dbReference type="EMBL" id="JAPFFM010000011">
    <property type="protein sequence ID" value="KAJ6732641.1"/>
    <property type="molecule type" value="Genomic_DNA"/>
</dbReference>
<dbReference type="AlphaFoldDB" id="A0A9Q0ZFK2"/>
<gene>
    <name evidence="12" type="ORF">OIU74_004566</name>
</gene>
<evidence type="ECO:0000256" key="2">
    <source>
        <dbReference type="ARBA" id="ARBA00004906"/>
    </source>
</evidence>
<keyword evidence="4" id="KW-0808">Transferase</keyword>
<dbReference type="FunFam" id="1.10.510.10:FF:000498">
    <property type="entry name" value="U-box domain-containing protein 51"/>
    <property type="match status" value="1"/>
</dbReference>
<keyword evidence="7" id="KW-0067">ATP-binding</keyword>
<dbReference type="SMART" id="SM00220">
    <property type="entry name" value="S_TKc"/>
    <property type="match status" value="1"/>
</dbReference>
<keyword evidence="6" id="KW-0833">Ubl conjugation pathway</keyword>
<dbReference type="Gene3D" id="1.10.510.10">
    <property type="entry name" value="Transferase(Phosphotransferase) domain 1"/>
    <property type="match status" value="1"/>
</dbReference>
<dbReference type="GO" id="GO:0061630">
    <property type="term" value="F:ubiquitin protein ligase activity"/>
    <property type="evidence" value="ECO:0007669"/>
    <property type="project" value="UniProtKB-EC"/>
</dbReference>
<evidence type="ECO:0000256" key="10">
    <source>
        <dbReference type="SAM" id="MobiDB-lite"/>
    </source>
</evidence>